<organism evidence="1 2">
    <name type="scientific">Arthrobacter phage Altadena</name>
    <dbReference type="NCBI Taxonomy" id="3059064"/>
    <lineage>
        <taxon>Viruses</taxon>
        <taxon>Duplodnaviria</taxon>
        <taxon>Heunggongvirae</taxon>
        <taxon>Uroviricota</taxon>
        <taxon>Caudoviricetes</taxon>
        <taxon>Berryhillviridae</taxon>
        <taxon>Altadenavirus</taxon>
        <taxon>Altadenavirus altadena</taxon>
    </lineage>
</organism>
<accession>A0AA96HUH1</accession>
<dbReference type="Proteomes" id="UP001304441">
    <property type="component" value="Segment"/>
</dbReference>
<name>A0AA96HUH1_9CAUD</name>
<gene>
    <name evidence="1" type="primary">17</name>
    <name evidence="1" type="ORF">SEA_ALTADENA_17</name>
</gene>
<sequence>MLTETRPALNAVRYAAAEVVAEAKRKANK</sequence>
<evidence type="ECO:0000313" key="1">
    <source>
        <dbReference type="EMBL" id="WNO25839.1"/>
    </source>
</evidence>
<reference evidence="1 2" key="1">
    <citation type="submission" date="2023-08" db="EMBL/GenBank/DDBJ databases">
        <authorList>
            <person name="Beyer A.R."/>
            <person name="Cuttino I."/>
            <person name="Clifton D.R."/>
            <person name="Poitier J.S."/>
            <person name="White J."/>
            <person name="Ko C."/>
            <person name="Russell D.A."/>
            <person name="Jacobs-Sera D."/>
            <person name="Hatfull G.F."/>
        </authorList>
    </citation>
    <scope>NUCLEOTIDE SEQUENCE [LARGE SCALE GENOMIC DNA]</scope>
</reference>
<dbReference type="EMBL" id="OR521058">
    <property type="protein sequence ID" value="WNO25839.1"/>
    <property type="molecule type" value="Genomic_DNA"/>
</dbReference>
<protein>
    <submittedName>
        <fullName evidence="1">Uncharacterized protein</fullName>
    </submittedName>
</protein>
<proteinExistence type="predicted"/>
<keyword evidence="2" id="KW-1185">Reference proteome</keyword>
<evidence type="ECO:0000313" key="2">
    <source>
        <dbReference type="Proteomes" id="UP001304441"/>
    </source>
</evidence>